<evidence type="ECO:0000313" key="3">
    <source>
        <dbReference type="WBParaSite" id="PDA_v2.g11306.t1"/>
    </source>
</evidence>
<organism evidence="2 3">
    <name type="scientific">Panagrolaimus davidi</name>
    <dbReference type="NCBI Taxonomy" id="227884"/>
    <lineage>
        <taxon>Eukaryota</taxon>
        <taxon>Metazoa</taxon>
        <taxon>Ecdysozoa</taxon>
        <taxon>Nematoda</taxon>
        <taxon>Chromadorea</taxon>
        <taxon>Rhabditida</taxon>
        <taxon>Tylenchina</taxon>
        <taxon>Panagrolaimomorpha</taxon>
        <taxon>Panagrolaimoidea</taxon>
        <taxon>Panagrolaimidae</taxon>
        <taxon>Panagrolaimus</taxon>
    </lineage>
</organism>
<dbReference type="WBParaSite" id="PDA_v2.g11306.t1">
    <property type="protein sequence ID" value="PDA_v2.g11306.t1"/>
    <property type="gene ID" value="PDA_v2.g11306"/>
</dbReference>
<sequence length="208" mass="24084">MSFMLFVHAVTVFVFIPAYYKRIDQKALYDYNIQAAMKNGLMIGCDFVVTPWYTNLCQNEDSGNAYAWRQYKLFKTDDPDCVDVYERTPCYDKPRTGLPNRTRIWKNSCPFTSMSDAGNQKYPWMKNLAILDEVSVVVKTPLISDLTPYLNQTVRGMDLFMFCPGCIYRGCGNDNGKPYPLYNKYRHGWPYNFAACTFDNSKKILCGQ</sequence>
<dbReference type="AlphaFoldDB" id="A0A914P9B4"/>
<feature type="signal peptide" evidence="1">
    <location>
        <begin position="1"/>
        <end position="20"/>
    </location>
</feature>
<accession>A0A914P9B4</accession>
<evidence type="ECO:0000313" key="2">
    <source>
        <dbReference type="Proteomes" id="UP000887578"/>
    </source>
</evidence>
<proteinExistence type="predicted"/>
<protein>
    <submittedName>
        <fullName evidence="3">Uncharacterized protein</fullName>
    </submittedName>
</protein>
<feature type="chain" id="PRO_5037709374" evidence="1">
    <location>
        <begin position="21"/>
        <end position="208"/>
    </location>
</feature>
<reference evidence="3" key="1">
    <citation type="submission" date="2022-11" db="UniProtKB">
        <authorList>
            <consortium name="WormBaseParasite"/>
        </authorList>
    </citation>
    <scope>IDENTIFICATION</scope>
</reference>
<evidence type="ECO:0000256" key="1">
    <source>
        <dbReference type="SAM" id="SignalP"/>
    </source>
</evidence>
<keyword evidence="2" id="KW-1185">Reference proteome</keyword>
<keyword evidence="1" id="KW-0732">Signal</keyword>
<dbReference type="Proteomes" id="UP000887578">
    <property type="component" value="Unplaced"/>
</dbReference>
<name>A0A914P9B4_9BILA</name>